<protein>
    <submittedName>
        <fullName evidence="13">CCA tRNA nucleotidyltransferase</fullName>
        <ecNumber evidence="13">2.7.7.72</ecNumber>
    </submittedName>
</protein>
<keyword evidence="10" id="KW-0694">RNA-binding</keyword>
<name>A0ABW3BF28_9ACTN</name>
<dbReference type="PROSITE" id="PS51831">
    <property type="entry name" value="HD"/>
    <property type="match status" value="1"/>
</dbReference>
<dbReference type="Gene3D" id="3.30.460.10">
    <property type="entry name" value="Beta Polymerase, domain 2"/>
    <property type="match status" value="1"/>
</dbReference>
<dbReference type="PANTHER" id="PTHR47545">
    <property type="entry name" value="MULTIFUNCTIONAL CCA PROTEIN"/>
    <property type="match status" value="1"/>
</dbReference>
<keyword evidence="3" id="KW-0819">tRNA processing</keyword>
<evidence type="ECO:0000256" key="11">
    <source>
        <dbReference type="SAM" id="MobiDB-lite"/>
    </source>
</evidence>
<keyword evidence="5" id="KW-0479">Metal-binding</keyword>
<dbReference type="Pfam" id="PF01966">
    <property type="entry name" value="HD"/>
    <property type="match status" value="1"/>
</dbReference>
<reference evidence="14" key="1">
    <citation type="journal article" date="2019" name="Int. J. Syst. Evol. Microbiol.">
        <title>The Global Catalogue of Microorganisms (GCM) 10K type strain sequencing project: providing services to taxonomists for standard genome sequencing and annotation.</title>
        <authorList>
            <consortium name="The Broad Institute Genomics Platform"/>
            <consortium name="The Broad Institute Genome Sequencing Center for Infectious Disease"/>
            <person name="Wu L."/>
            <person name="Ma J."/>
        </authorList>
    </citation>
    <scope>NUCLEOTIDE SEQUENCE [LARGE SCALE GENOMIC DNA]</scope>
    <source>
        <strain evidence="14">CCUG 63369</strain>
    </source>
</reference>
<feature type="region of interest" description="Disordered" evidence="11">
    <location>
        <begin position="493"/>
        <end position="519"/>
    </location>
</feature>
<dbReference type="InterPro" id="IPR043519">
    <property type="entry name" value="NT_sf"/>
</dbReference>
<keyword evidence="7" id="KW-0692">RNA repair</keyword>
<feature type="domain" description="HD" evidence="12">
    <location>
        <begin position="282"/>
        <end position="407"/>
    </location>
</feature>
<dbReference type="InterPro" id="IPR002646">
    <property type="entry name" value="PolA_pol_head_dom"/>
</dbReference>
<evidence type="ECO:0000256" key="8">
    <source>
        <dbReference type="ARBA" id="ARBA00022840"/>
    </source>
</evidence>
<dbReference type="InterPro" id="IPR014065">
    <property type="entry name" value="tRNA_adenylyltransferase"/>
</dbReference>
<proteinExistence type="predicted"/>
<evidence type="ECO:0000256" key="1">
    <source>
        <dbReference type="ARBA" id="ARBA00001946"/>
    </source>
</evidence>
<dbReference type="SMART" id="SM00471">
    <property type="entry name" value="HDc"/>
    <property type="match status" value="1"/>
</dbReference>
<dbReference type="InterPro" id="IPR032828">
    <property type="entry name" value="PolyA_RNA-bd"/>
</dbReference>
<dbReference type="InterPro" id="IPR006674">
    <property type="entry name" value="HD_domain"/>
</dbReference>
<accession>A0ABW3BF28</accession>
<dbReference type="NCBIfam" id="TIGR02692">
    <property type="entry name" value="tRNA_CCA_actino"/>
    <property type="match status" value="1"/>
</dbReference>
<feature type="compositionally biased region" description="Gly residues" evidence="11">
    <location>
        <begin position="500"/>
        <end position="519"/>
    </location>
</feature>
<dbReference type="GO" id="GO:0004810">
    <property type="term" value="F:CCA tRNA nucleotidyltransferase activity"/>
    <property type="evidence" value="ECO:0007669"/>
    <property type="project" value="UniProtKB-EC"/>
</dbReference>
<dbReference type="EMBL" id="JBHTHR010000278">
    <property type="protein sequence ID" value="MFD0801705.1"/>
    <property type="molecule type" value="Genomic_DNA"/>
</dbReference>
<keyword evidence="4 13" id="KW-0548">Nucleotidyltransferase</keyword>
<dbReference type="CDD" id="cd00077">
    <property type="entry name" value="HDc"/>
    <property type="match status" value="1"/>
</dbReference>
<dbReference type="InterPro" id="IPR006675">
    <property type="entry name" value="HDIG_dom"/>
</dbReference>
<dbReference type="EC" id="2.7.7.72" evidence="13"/>
<dbReference type="Gene3D" id="1.10.3090.10">
    <property type="entry name" value="cca-adding enzyme, domain 2"/>
    <property type="match status" value="1"/>
</dbReference>
<gene>
    <name evidence="13" type="ORF">ACFQZU_10300</name>
</gene>
<keyword evidence="9" id="KW-0460">Magnesium</keyword>
<evidence type="ECO:0000256" key="10">
    <source>
        <dbReference type="ARBA" id="ARBA00022884"/>
    </source>
</evidence>
<dbReference type="SUPFAM" id="SSF81891">
    <property type="entry name" value="Poly A polymerase C-terminal region-like"/>
    <property type="match status" value="1"/>
</dbReference>
<dbReference type="Proteomes" id="UP001596956">
    <property type="component" value="Unassembled WGS sequence"/>
</dbReference>
<dbReference type="Pfam" id="PF01743">
    <property type="entry name" value="PolyA_pol"/>
    <property type="match status" value="1"/>
</dbReference>
<comment type="cofactor">
    <cofactor evidence="1">
        <name>Mg(2+)</name>
        <dbReference type="ChEBI" id="CHEBI:18420"/>
    </cofactor>
</comment>
<keyword evidence="8" id="KW-0067">ATP-binding</keyword>
<dbReference type="Pfam" id="PF12627">
    <property type="entry name" value="PolyA_pol_RNAbd"/>
    <property type="match status" value="1"/>
</dbReference>
<dbReference type="CDD" id="cd05398">
    <property type="entry name" value="NT_ClassII-CCAase"/>
    <property type="match status" value="1"/>
</dbReference>
<dbReference type="NCBIfam" id="TIGR00277">
    <property type="entry name" value="HDIG"/>
    <property type="match status" value="1"/>
</dbReference>
<dbReference type="SUPFAM" id="SSF81301">
    <property type="entry name" value="Nucleotidyltransferase"/>
    <property type="match status" value="1"/>
</dbReference>
<evidence type="ECO:0000256" key="5">
    <source>
        <dbReference type="ARBA" id="ARBA00022723"/>
    </source>
</evidence>
<dbReference type="InterPro" id="IPR050124">
    <property type="entry name" value="tRNA_CCA-adding_enzyme"/>
</dbReference>
<evidence type="ECO:0000313" key="14">
    <source>
        <dbReference type="Proteomes" id="UP001596956"/>
    </source>
</evidence>
<evidence type="ECO:0000313" key="13">
    <source>
        <dbReference type="EMBL" id="MFD0801705.1"/>
    </source>
</evidence>
<organism evidence="13 14">
    <name type="scientific">Streptomonospora algeriensis</name>
    <dbReference type="NCBI Taxonomy" id="995084"/>
    <lineage>
        <taxon>Bacteria</taxon>
        <taxon>Bacillati</taxon>
        <taxon>Actinomycetota</taxon>
        <taxon>Actinomycetes</taxon>
        <taxon>Streptosporangiales</taxon>
        <taxon>Nocardiopsidaceae</taxon>
        <taxon>Streptomonospora</taxon>
    </lineage>
</organism>
<evidence type="ECO:0000259" key="12">
    <source>
        <dbReference type="PROSITE" id="PS51831"/>
    </source>
</evidence>
<evidence type="ECO:0000256" key="9">
    <source>
        <dbReference type="ARBA" id="ARBA00022842"/>
    </source>
</evidence>
<keyword evidence="6" id="KW-0547">Nucleotide-binding</keyword>
<evidence type="ECO:0000256" key="3">
    <source>
        <dbReference type="ARBA" id="ARBA00022694"/>
    </source>
</evidence>
<evidence type="ECO:0000256" key="2">
    <source>
        <dbReference type="ARBA" id="ARBA00022679"/>
    </source>
</evidence>
<dbReference type="PANTHER" id="PTHR47545:SF1">
    <property type="entry name" value="MULTIFUNCTIONAL CCA PROTEIN"/>
    <property type="match status" value="1"/>
</dbReference>
<evidence type="ECO:0000256" key="4">
    <source>
        <dbReference type="ARBA" id="ARBA00022695"/>
    </source>
</evidence>
<comment type="caution">
    <text evidence="13">The sequence shown here is derived from an EMBL/GenBank/DDBJ whole genome shotgun (WGS) entry which is preliminary data.</text>
</comment>
<feature type="region of interest" description="Disordered" evidence="11">
    <location>
        <begin position="1"/>
        <end position="28"/>
    </location>
</feature>
<feature type="compositionally biased region" description="Low complexity" evidence="11">
    <location>
        <begin position="13"/>
        <end position="24"/>
    </location>
</feature>
<evidence type="ECO:0000256" key="7">
    <source>
        <dbReference type="ARBA" id="ARBA00022800"/>
    </source>
</evidence>
<keyword evidence="2 13" id="KW-0808">Transferase</keyword>
<dbReference type="InterPro" id="IPR003607">
    <property type="entry name" value="HD/PDEase_dom"/>
</dbReference>
<evidence type="ECO:0000256" key="6">
    <source>
        <dbReference type="ARBA" id="ARBA00022741"/>
    </source>
</evidence>
<keyword evidence="14" id="KW-1185">Reference proteome</keyword>
<sequence>MPNTAFPGESPRESAAGAAPPSSGDLSDQQRAAIADLFDSVVQELGELFSDGGHELAMVGGPVRDALIGRKVHDFDLTTDAVPQTILSLVEGWADAVWTVGIDFGTVGLRKGGLQLEITTYRSESYQPKSRKPEVHYGSSLHDDLLRRDFTVNAMAVRLPERDFVDPFGGLADLEAGRLRTPAKPEDSFSDDPLRIMRAVRFAAQLGLTPAPEVREAATGMADRLAIVSAERVRDELTKLMLSDAPRTGVELMAELGLAAHVLPEIPRMQLEIDEHHRHKDVYDHSLTVLDQAIELERKRGFEPDLVLRLAALLHDIGKPKTRAFESGGRVTFHHHEVVGASMAKSRLSALRFPKDVVAAVGKLVALHLRFHGYGKGEWTDSAVRRYARDAGDQLQRLHILTRADCTTRNRRKAVALARAYDDIERRIERLAEEEELNKVRPDLDGNEIQEILGIRPGPEVGKAWRYLLELRLENGPMGKDAAAAELRAWAQRHLEEAGGSPGSDGTGAGKAPGGEGSA</sequence>